<protein>
    <submittedName>
        <fullName evidence="1">Uncharacterized protein</fullName>
    </submittedName>
</protein>
<accession>A0A7X0J1P6</accession>
<evidence type="ECO:0000313" key="2">
    <source>
        <dbReference type="Proteomes" id="UP000521017"/>
    </source>
</evidence>
<dbReference type="EMBL" id="JACHCC010000003">
    <property type="protein sequence ID" value="MBB6499059.1"/>
    <property type="molecule type" value="Genomic_DNA"/>
</dbReference>
<reference evidence="1 2" key="1">
    <citation type="submission" date="2020-08" db="EMBL/GenBank/DDBJ databases">
        <title>Genomic Encyclopedia of Type Strains, Phase IV (KMG-V): Genome sequencing to study the core and pangenomes of soil and plant-associated prokaryotes.</title>
        <authorList>
            <person name="Whitman W."/>
        </authorList>
    </citation>
    <scope>NUCLEOTIDE SEQUENCE [LARGE SCALE GENOMIC DNA]</scope>
    <source>
        <strain evidence="1 2">M2T3</strain>
    </source>
</reference>
<proteinExistence type="predicted"/>
<comment type="caution">
    <text evidence="1">The sequence shown here is derived from an EMBL/GenBank/DDBJ whole genome shotgun (WGS) entry which is preliminary data.</text>
</comment>
<dbReference type="AlphaFoldDB" id="A0A7X0J1P6"/>
<dbReference type="Proteomes" id="UP000521017">
    <property type="component" value="Unassembled WGS sequence"/>
</dbReference>
<organism evidence="1 2">
    <name type="scientific">Pedobacter cryoconitis</name>
    <dbReference type="NCBI Taxonomy" id="188932"/>
    <lineage>
        <taxon>Bacteria</taxon>
        <taxon>Pseudomonadati</taxon>
        <taxon>Bacteroidota</taxon>
        <taxon>Sphingobacteriia</taxon>
        <taxon>Sphingobacteriales</taxon>
        <taxon>Sphingobacteriaceae</taxon>
        <taxon>Pedobacter</taxon>
    </lineage>
</organism>
<evidence type="ECO:0000313" key="1">
    <source>
        <dbReference type="EMBL" id="MBB6499059.1"/>
    </source>
</evidence>
<name>A0A7X0J1P6_9SPHI</name>
<dbReference type="RefSeq" id="WP_184623751.1">
    <property type="nucleotide sequence ID" value="NZ_JACHCC010000003.1"/>
</dbReference>
<sequence length="606" mass="70246">MIESASLKISSFCIVTKDLNEPSSFLLFNCKLKKWAALNDLNKRLIDSGQFHRLKKDLLYELINKGILVPENQDEKNSLIERLKVFDKLTIVIDNELDDQFIHRLNSFANLHKVTQLAFLFINPDKEHINILSFLKQRTVQNTQFKKIRYFTLKFSLQDQDYLSLSEYKDDKKNIAEQIHKQHLIKEGALKSSFEEDNITQYSCNTYKEDFFKNHFSKINFFRNTYSLSLINSSFAFLKELPFSGLVCDSSVLKKTTGSLEINIACENCILLIGCGGYTADQRIVCPLYKNTIPQYINHFTRHDHGAEEKESPYFGVKNRINIKKQVDILLESIICTNSAAINRPYLNIVIEENNDAFKLSKSNLPNMSVLCAKEADRMASVFKENSFEQDFIQTSCTLVKSYLEYKKKNYAASSQIIERGIQHAINLLSYPNAEIAFLVVYQMLTNKAKVALFNKNLTDWKKYTLECIHLILNSAQPASCPEMDFSQFHSLSTAVLNATVMETIERILLMNIKDPQFEPGENLILSIMVNNEDNLLNTQIYSWVKLLKESTNSNEIYYLNSFNIFMHEENQLTNIKPLKIYLKSYLKKHNPLFLKKPNILYYDQP</sequence>
<gene>
    <name evidence="1" type="ORF">HDF25_001200</name>
</gene>